<dbReference type="SMART" id="SM01040">
    <property type="entry name" value="Bro-N"/>
    <property type="match status" value="1"/>
</dbReference>
<gene>
    <name evidence="2" type="ORF">H9714_10325</name>
</gene>
<dbReference type="PROSITE" id="PS51750">
    <property type="entry name" value="BRO_N"/>
    <property type="match status" value="1"/>
</dbReference>
<comment type="caution">
    <text evidence="2">The sequence shown here is derived from an EMBL/GenBank/DDBJ whole genome shotgun (WGS) entry which is preliminary data.</text>
</comment>
<feature type="domain" description="Bro-N" evidence="1">
    <location>
        <begin position="1"/>
        <end position="107"/>
    </location>
</feature>
<dbReference type="EMBL" id="DWYC01000088">
    <property type="protein sequence ID" value="HJB57934.1"/>
    <property type="molecule type" value="Genomic_DNA"/>
</dbReference>
<dbReference type="InterPro" id="IPR018878">
    <property type="entry name" value="ORF6C_dom"/>
</dbReference>
<accession>A0A9D2MCZ7</accession>
<evidence type="ECO:0000313" key="3">
    <source>
        <dbReference type="Proteomes" id="UP000824208"/>
    </source>
</evidence>
<proteinExistence type="predicted"/>
<protein>
    <submittedName>
        <fullName evidence="2">ORF6C domain-containing protein</fullName>
    </submittedName>
</protein>
<dbReference type="Pfam" id="PF02498">
    <property type="entry name" value="Bro-N"/>
    <property type="match status" value="1"/>
</dbReference>
<dbReference type="AlphaFoldDB" id="A0A9D2MCZ7"/>
<evidence type="ECO:0000259" key="1">
    <source>
        <dbReference type="PROSITE" id="PS51750"/>
    </source>
</evidence>
<dbReference type="Pfam" id="PF10552">
    <property type="entry name" value="ORF6C"/>
    <property type="match status" value="1"/>
</dbReference>
<dbReference type="InterPro" id="IPR003497">
    <property type="entry name" value="BRO_N_domain"/>
</dbReference>
<dbReference type="Proteomes" id="UP000824208">
    <property type="component" value="Unassembled WGS sequence"/>
</dbReference>
<name>A0A9D2MCZ7_9FIRM</name>
<reference evidence="2" key="2">
    <citation type="submission" date="2021-04" db="EMBL/GenBank/DDBJ databases">
        <authorList>
            <person name="Gilroy R."/>
        </authorList>
    </citation>
    <scope>NUCLEOTIDE SEQUENCE</scope>
    <source>
        <strain evidence="2">CHK189-11263</strain>
    </source>
</reference>
<sequence>MNEIMNISGIECYEQDGTAYLKLETVARGLGFTEIAASGNECVKWTRVRKYLADLGFIDTSVDGGNLPDFIPENIFYRLAMKAKNEAAEAFQAKIADEVIPSIRRTGGYVQGQGAPRSAMELLRLQSRAMFELDDRVTSLEDKVERQMTIDHGQQRELQRAVSGRVMERLATVVPARMVDERKRFFFQALYHDLKDRFAVPSYRDIRPSDYPDAMEYVAHWVEPAHLRGAEAKEVRPL</sequence>
<organism evidence="2 3">
    <name type="scientific">Candidatus Flavonifractor intestinipullorum</name>
    <dbReference type="NCBI Taxonomy" id="2838587"/>
    <lineage>
        <taxon>Bacteria</taxon>
        <taxon>Bacillati</taxon>
        <taxon>Bacillota</taxon>
        <taxon>Clostridia</taxon>
        <taxon>Eubacteriales</taxon>
        <taxon>Oscillospiraceae</taxon>
        <taxon>Flavonifractor</taxon>
    </lineage>
</organism>
<reference evidence="2" key="1">
    <citation type="journal article" date="2021" name="PeerJ">
        <title>Extensive microbial diversity within the chicken gut microbiome revealed by metagenomics and culture.</title>
        <authorList>
            <person name="Gilroy R."/>
            <person name="Ravi A."/>
            <person name="Getino M."/>
            <person name="Pursley I."/>
            <person name="Horton D.L."/>
            <person name="Alikhan N.F."/>
            <person name="Baker D."/>
            <person name="Gharbi K."/>
            <person name="Hall N."/>
            <person name="Watson M."/>
            <person name="Adriaenssens E.M."/>
            <person name="Foster-Nyarko E."/>
            <person name="Jarju S."/>
            <person name="Secka A."/>
            <person name="Antonio M."/>
            <person name="Oren A."/>
            <person name="Chaudhuri R.R."/>
            <person name="La Ragione R."/>
            <person name="Hildebrand F."/>
            <person name="Pallen M.J."/>
        </authorList>
    </citation>
    <scope>NUCLEOTIDE SEQUENCE</scope>
    <source>
        <strain evidence="2">CHK189-11263</strain>
    </source>
</reference>
<evidence type="ECO:0000313" key="2">
    <source>
        <dbReference type="EMBL" id="HJB57934.1"/>
    </source>
</evidence>